<evidence type="ECO:0000313" key="4">
    <source>
        <dbReference type="EMBL" id="SCT46282.1"/>
    </source>
</evidence>
<keyword evidence="5" id="KW-1185">Reference proteome</keyword>
<feature type="region of interest" description="Disordered" evidence="1">
    <location>
        <begin position="247"/>
        <end position="281"/>
    </location>
</feature>
<dbReference type="Proteomes" id="UP000095768">
    <property type="component" value="Unassembled WGS sequence"/>
</dbReference>
<dbReference type="Proteomes" id="UP000095412">
    <property type="component" value="Unassembled WGS sequence"/>
</dbReference>
<feature type="compositionally biased region" description="Basic and acidic residues" evidence="1">
    <location>
        <begin position="194"/>
        <end position="211"/>
    </location>
</feature>
<feature type="compositionally biased region" description="Basic and acidic residues" evidence="1">
    <location>
        <begin position="21"/>
        <end position="44"/>
    </location>
</feature>
<evidence type="ECO:0000313" key="3">
    <source>
        <dbReference type="EMBL" id="SCT42865.1"/>
    </source>
</evidence>
<protein>
    <submittedName>
        <fullName evidence="3 4">Lipoprotein</fullName>
    </submittedName>
</protein>
<evidence type="ECO:0000313" key="6">
    <source>
        <dbReference type="Proteomes" id="UP000095768"/>
    </source>
</evidence>
<dbReference type="AlphaFoldDB" id="A0A1D4RG63"/>
<feature type="compositionally biased region" description="Polar residues" evidence="1">
    <location>
        <begin position="106"/>
        <end position="115"/>
    </location>
</feature>
<gene>
    <name evidence="3" type="ORF">SAMEA2297795_02486</name>
    <name evidence="4" type="ORF">SAMEA2297796_02448</name>
</gene>
<organism evidence="3 6">
    <name type="scientific">Staphylococcus caeli</name>
    <dbReference type="NCBI Taxonomy" id="2201815"/>
    <lineage>
        <taxon>Bacteria</taxon>
        <taxon>Bacillati</taxon>
        <taxon>Bacillota</taxon>
        <taxon>Bacilli</taxon>
        <taxon>Bacillales</taxon>
        <taxon>Staphylococcaceae</taxon>
        <taxon>Staphylococcus</taxon>
    </lineage>
</organism>
<feature type="compositionally biased region" description="Polar residues" evidence="1">
    <location>
        <begin position="87"/>
        <end position="98"/>
    </location>
</feature>
<keyword evidence="3" id="KW-0449">Lipoprotein</keyword>
<reference evidence="3 6" key="1">
    <citation type="submission" date="2016-09" db="EMBL/GenBank/DDBJ databases">
        <authorList>
            <consortium name="Pathogen Informatics"/>
        </authorList>
    </citation>
    <scope>NUCLEOTIDE SEQUENCE [LARGE SCALE GENOMIC DNA]</scope>
    <source>
        <strain evidence="3 6">82B</strain>
    </source>
</reference>
<keyword evidence="2" id="KW-0732">Signal</keyword>
<reference evidence="4 5" key="2">
    <citation type="submission" date="2016-09" db="EMBL/GenBank/DDBJ databases">
        <authorList>
            <consortium name="Pathogen Informatics"/>
            <person name="Sun Q."/>
            <person name="Inoue M."/>
        </authorList>
    </citation>
    <scope>NUCLEOTIDE SEQUENCE [LARGE SCALE GENOMIC DNA]</scope>
    <source>
        <strain evidence="4 5">82C</strain>
    </source>
</reference>
<dbReference type="PROSITE" id="PS51257">
    <property type="entry name" value="PROKAR_LIPOPROTEIN"/>
    <property type="match status" value="1"/>
</dbReference>
<dbReference type="EMBL" id="FMPG01000017">
    <property type="protein sequence ID" value="SCT42865.1"/>
    <property type="molecule type" value="Genomic_DNA"/>
</dbReference>
<feature type="signal peptide" evidence="2">
    <location>
        <begin position="1"/>
        <end position="19"/>
    </location>
</feature>
<feature type="chain" id="PRO_5039627188" evidence="2">
    <location>
        <begin position="20"/>
        <end position="281"/>
    </location>
</feature>
<feature type="region of interest" description="Disordered" evidence="1">
    <location>
        <begin position="21"/>
        <end position="122"/>
    </location>
</feature>
<proteinExistence type="predicted"/>
<evidence type="ECO:0000256" key="1">
    <source>
        <dbReference type="SAM" id="MobiDB-lite"/>
    </source>
</evidence>
<sequence length="281" mass="32492">MKRLLLLLLASVLVLGACNFDTDKKTNNKDMSEKKDSNKHDKNKSTNQSEPKTEQHQVNTQKNNEQSQNSQNDNDQNQTEDIQQNTPTQSDNTQQMMTEQEAENSLIGQVSSPNSIEKPEFMGKIKEDDKSYTFRVKYYIIGKDPVLPVDYKIDKYSGEILDKQAEVGTDKQQRFYDAIQEYKDEVYNQQPIYENDKEEQNKSENKTKDGDPDMTDEEYIKQTQKNGVAPEACGYGIGKDKEYCQKMAKKAQEQQNDENQKQPPKETEQERQENNENSVSK</sequence>
<dbReference type="EMBL" id="FMPI01000028">
    <property type="protein sequence ID" value="SCT46282.1"/>
    <property type="molecule type" value="Genomic_DNA"/>
</dbReference>
<feature type="compositionally biased region" description="Basic and acidic residues" evidence="1">
    <location>
        <begin position="258"/>
        <end position="274"/>
    </location>
</feature>
<evidence type="ECO:0000313" key="5">
    <source>
        <dbReference type="Proteomes" id="UP000095412"/>
    </source>
</evidence>
<name>A0A1D4RG63_9STAP</name>
<evidence type="ECO:0000256" key="2">
    <source>
        <dbReference type="SAM" id="SignalP"/>
    </source>
</evidence>
<feature type="compositionally biased region" description="Low complexity" evidence="1">
    <location>
        <begin position="59"/>
        <end position="86"/>
    </location>
</feature>
<feature type="region of interest" description="Disordered" evidence="1">
    <location>
        <begin position="186"/>
        <end position="233"/>
    </location>
</feature>
<accession>A0A1D4RG63</accession>
<dbReference type="RefSeq" id="WP_069996577.1">
    <property type="nucleotide sequence ID" value="NZ_FMPG01000017.1"/>
</dbReference>